<comment type="similarity">
    <text evidence="5">In the N-terminal section; belongs to the enoyl-CoA hydratase/isomerase family.</text>
</comment>
<evidence type="ECO:0000259" key="42">
    <source>
        <dbReference type="Pfam" id="PF00725"/>
    </source>
</evidence>
<dbReference type="Pfam" id="PF02737">
    <property type="entry name" value="3HCDH_N"/>
    <property type="match status" value="1"/>
</dbReference>
<feature type="domain" description="3-hydroxyacyl-CoA dehydrogenase NAD binding" evidence="43">
    <location>
        <begin position="360"/>
        <end position="538"/>
    </location>
</feature>
<evidence type="ECO:0000256" key="17">
    <source>
        <dbReference type="ARBA" id="ARBA00023128"/>
    </source>
</evidence>
<comment type="catalytic activity">
    <reaction evidence="30">
        <text>(3S)-3-hydroxydodecanoyl-CoA = (2E)-dodecenoyl-CoA + H2O</text>
        <dbReference type="Rhea" id="RHEA:31075"/>
        <dbReference type="ChEBI" id="CHEBI:15377"/>
        <dbReference type="ChEBI" id="CHEBI:57330"/>
        <dbReference type="ChEBI" id="CHEBI:62558"/>
    </reaction>
    <physiologicalReaction direction="right-to-left" evidence="30">
        <dbReference type="Rhea" id="RHEA:31077"/>
    </physiologicalReaction>
</comment>
<evidence type="ECO:0000256" key="2">
    <source>
        <dbReference type="ARBA" id="ARBA00004273"/>
    </source>
</evidence>
<comment type="catalytic activity">
    <reaction evidence="27">
        <text>a 4-saturated-(3S)-3-hydroxyacyl-CoA = a (3E)-enoyl-CoA + H2O</text>
        <dbReference type="Rhea" id="RHEA:20724"/>
        <dbReference type="ChEBI" id="CHEBI:15377"/>
        <dbReference type="ChEBI" id="CHEBI:58521"/>
        <dbReference type="ChEBI" id="CHEBI:137480"/>
        <dbReference type="EC" id="4.2.1.17"/>
    </reaction>
    <physiologicalReaction direction="right-to-left" evidence="27">
        <dbReference type="Rhea" id="RHEA:20726"/>
    </physiologicalReaction>
</comment>
<evidence type="ECO:0000256" key="38">
    <source>
        <dbReference type="ARBA" id="ARBA00077617"/>
    </source>
</evidence>
<comment type="catalytic activity">
    <reaction evidence="29">
        <text>(3S)-hydroxyoctanoyl-CoA + NAD(+) = 3-oxooctanoyl-CoA + NADH + H(+)</text>
        <dbReference type="Rhea" id="RHEA:31195"/>
        <dbReference type="ChEBI" id="CHEBI:15378"/>
        <dbReference type="ChEBI" id="CHEBI:57540"/>
        <dbReference type="ChEBI" id="CHEBI:57945"/>
        <dbReference type="ChEBI" id="CHEBI:62617"/>
        <dbReference type="ChEBI" id="CHEBI:62619"/>
    </reaction>
    <physiologicalReaction direction="left-to-right" evidence="29">
        <dbReference type="Rhea" id="RHEA:31196"/>
    </physiologicalReaction>
</comment>
<evidence type="ECO:0000256" key="26">
    <source>
        <dbReference type="ARBA" id="ARBA00050446"/>
    </source>
</evidence>
<dbReference type="Gene3D" id="1.10.1040.50">
    <property type="match status" value="1"/>
</dbReference>
<keyword evidence="16" id="KW-0443">Lipid metabolism</keyword>
<dbReference type="EC" id="1.1.1.211" evidence="36"/>
<evidence type="ECO:0000256" key="14">
    <source>
        <dbReference type="ARBA" id="ARBA00023002"/>
    </source>
</evidence>
<comment type="catalytic activity">
    <reaction evidence="22">
        <text>(3S)-hydroxyhexadecanoyl-CoA + NAD(+) = 3-oxohexadecanoyl-CoA + NADH + H(+)</text>
        <dbReference type="Rhea" id="RHEA:31159"/>
        <dbReference type="ChEBI" id="CHEBI:15378"/>
        <dbReference type="ChEBI" id="CHEBI:57349"/>
        <dbReference type="ChEBI" id="CHEBI:57540"/>
        <dbReference type="ChEBI" id="CHEBI:57945"/>
        <dbReference type="ChEBI" id="CHEBI:62613"/>
    </reaction>
    <physiologicalReaction direction="left-to-right" evidence="22">
        <dbReference type="Rhea" id="RHEA:31160"/>
    </physiologicalReaction>
</comment>
<feature type="domain" description="3-hydroxyacyl-CoA dehydrogenase C-terminal" evidence="42">
    <location>
        <begin position="675"/>
        <end position="758"/>
    </location>
</feature>
<evidence type="ECO:0000256" key="11">
    <source>
        <dbReference type="ARBA" id="ARBA00022832"/>
    </source>
</evidence>
<sequence length="762" mass="82126">MLSKLVQRSVQLSATQTARLSSRTTPTSVSGATYDNATVNVVDNIAVIKFNVPGASQNSYTKGLSADFKALVDRVEQDSEIKGVVLMSGKPNSFMAGADINLLKEVKSAAEAEAYTRSGQILLEKLESGGKPVVAAIMGACLGGGLESVLACHYRIAVNDSKTQFALPEVMLGLTPGAGGTQRLPRLISLTNALDMALTGKTIRPKKAKSIGLIDLLVEPLGPGLKPADVTTHAYLEEVAIKTAKDIVAGKLKIERTRPLVERVTNYFLSRRPLLDSVVLRTARDKVLKQTKGNYPAPLKILDVIRAGLTGPRETGFEEEAKAFGELSQTNASAALIGLFNGSTECKKDKYGPARKTENLGVIGAGLMGAGIANVSIDKGINTVLIDTNQEGLDRGLKQIATQLDGSVKRKRYSKPERDAYFARLTPTTSYDKLNKADVVIEAVFEDLGLKHKIIQQLESVVPEHCVIATNTSALPIKDIASAAKRPERVIGMHYFSPVDKMQLLEVIVTDETSKETLAAAAKLGLAQKKLVVVVKDCPGFFAVRALAPTLSEVARLLMEGLSPRDVDRLSTEAGFPVGAATLLDEVGLDVAAHVATFLGKALGPRVQGGNTEMLQDLINLGFKGRKNNAGIYKYNTDKKSKNKKEINEAAIKAVEKYRSQPPTSVSSDEDRKLRILSRFINEATFCLQEGVISSPSDGDVASVFGLGFPPFWGGPFRFIDLYGAEKLVAHMERFSNAYAHEQFAPSQLLADYAKSGKKFYN</sequence>
<evidence type="ECO:0000256" key="32">
    <source>
        <dbReference type="ARBA" id="ARBA00052860"/>
    </source>
</evidence>
<dbReference type="InterPro" id="IPR012803">
    <property type="entry name" value="Fa_ox_alpha_mit"/>
</dbReference>
<dbReference type="FunFam" id="3.40.50.720:FF:000009">
    <property type="entry name" value="Fatty oxidation complex, alpha subunit"/>
    <property type="match status" value="1"/>
</dbReference>
<comment type="catalytic activity">
    <reaction evidence="1">
        <text>(3S)-hydroxyhexadecanoyl-CoA = (2E)-hexadecenoyl-CoA + H2O</text>
        <dbReference type="Rhea" id="RHEA:31163"/>
        <dbReference type="ChEBI" id="CHEBI:15377"/>
        <dbReference type="ChEBI" id="CHEBI:61526"/>
        <dbReference type="ChEBI" id="CHEBI:62613"/>
    </reaction>
    <physiologicalReaction direction="right-to-left" evidence="1">
        <dbReference type="Rhea" id="RHEA:31165"/>
    </physiologicalReaction>
</comment>
<keyword evidence="14" id="KW-0560">Oxidoreductase</keyword>
<organism evidence="44 45">
    <name type="scientific">Panagrellus redivivus</name>
    <name type="common">Microworm</name>
    <dbReference type="NCBI Taxonomy" id="6233"/>
    <lineage>
        <taxon>Eukaryota</taxon>
        <taxon>Metazoa</taxon>
        <taxon>Ecdysozoa</taxon>
        <taxon>Nematoda</taxon>
        <taxon>Chromadorea</taxon>
        <taxon>Rhabditida</taxon>
        <taxon>Tylenchina</taxon>
        <taxon>Panagrolaimomorpha</taxon>
        <taxon>Panagrolaimoidea</taxon>
        <taxon>Panagrolaimidae</taxon>
        <taxon>Panagrellus</taxon>
    </lineage>
</organism>
<comment type="catalytic activity">
    <reaction evidence="34">
        <text>1'-[1,2-di-(9Z,12Z-octadecadienoyl)-sn-glycero-3-phospho]-3'-[1-(9Z,12Z-octadecadienoyl)-sn-glycero-3-phospho]-glycerol + hexadecanoyl-CoA = 1'-[1,2-di-(9Z,12Z-octadecadienoyl)-sn-glycero-3-phospho]-3'-[1-(9Z,12Z-octadecadienoyl)-2-hexadecanoyl-sn-glycero-3-phospho]-glycerol + CoA</text>
        <dbReference type="Rhea" id="RHEA:43680"/>
        <dbReference type="ChEBI" id="CHEBI:57287"/>
        <dbReference type="ChEBI" id="CHEBI:57379"/>
        <dbReference type="ChEBI" id="CHEBI:83580"/>
        <dbReference type="ChEBI" id="CHEBI:83583"/>
    </reaction>
    <physiologicalReaction direction="left-to-right" evidence="34">
        <dbReference type="Rhea" id="RHEA:43681"/>
    </physiologicalReaction>
</comment>
<comment type="catalytic activity">
    <reaction evidence="21">
        <text>a (3S)-3-hydroxyacyl-CoA = a (2E)-enoyl-CoA + H2O</text>
        <dbReference type="Rhea" id="RHEA:16105"/>
        <dbReference type="ChEBI" id="CHEBI:15377"/>
        <dbReference type="ChEBI" id="CHEBI:57318"/>
        <dbReference type="ChEBI" id="CHEBI:58856"/>
        <dbReference type="EC" id="4.2.1.17"/>
    </reaction>
    <physiologicalReaction direction="right-to-left" evidence="21">
        <dbReference type="Rhea" id="RHEA:16107"/>
    </physiologicalReaction>
</comment>
<comment type="catalytic activity">
    <reaction evidence="32">
        <text>1'-[1,2-di-(9Z,12Z-octadecadienoyl)-sn-glycero-3-phospho]-3'-[1-(9Z,12Z-octadecadienoyl)-sn-glycero-3-phospho]-glycerol + (9Z)-octadecenoyl-CoA = 1'-[1,2-di-(9Z,12Z-octadecadienoyl)-sn-glycero-3-phospho]-3'-[1-(9Z,12Z-octadecadienoyl)-2-(9Z-octadecenoyl)-sn-glycero-3-phospho]-glycerol + CoA</text>
        <dbReference type="Rhea" id="RHEA:43676"/>
        <dbReference type="ChEBI" id="CHEBI:57287"/>
        <dbReference type="ChEBI" id="CHEBI:57387"/>
        <dbReference type="ChEBI" id="CHEBI:83580"/>
        <dbReference type="ChEBI" id="CHEBI:83582"/>
    </reaction>
    <physiologicalReaction direction="left-to-right" evidence="32">
        <dbReference type="Rhea" id="RHEA:43677"/>
    </physiologicalReaction>
</comment>
<dbReference type="Gene3D" id="3.90.226.10">
    <property type="entry name" value="2-enoyl-CoA Hydratase, Chain A, domain 1"/>
    <property type="match status" value="1"/>
</dbReference>
<evidence type="ECO:0000256" key="15">
    <source>
        <dbReference type="ARBA" id="ARBA00023027"/>
    </source>
</evidence>
<evidence type="ECO:0000256" key="21">
    <source>
        <dbReference type="ARBA" id="ARBA00035854"/>
    </source>
</evidence>
<comment type="catalytic activity">
    <reaction evidence="26">
        <text>a long-chain (3S)-3-hydroxy fatty acyl-CoA + NAD(+) = a long-chain 3-oxo-fatty acyl-CoA + NADH + H(+)</text>
        <dbReference type="Rhea" id="RHEA:52656"/>
        <dbReference type="ChEBI" id="CHEBI:15378"/>
        <dbReference type="ChEBI" id="CHEBI:57540"/>
        <dbReference type="ChEBI" id="CHEBI:57945"/>
        <dbReference type="ChEBI" id="CHEBI:136757"/>
        <dbReference type="ChEBI" id="CHEBI:136758"/>
        <dbReference type="EC" id="1.1.1.211"/>
    </reaction>
    <physiologicalReaction direction="left-to-right" evidence="26">
        <dbReference type="Rhea" id="RHEA:52657"/>
    </physiologicalReaction>
</comment>
<dbReference type="EC" id="4.2.1.17" evidence="6"/>
<dbReference type="CDD" id="cd06558">
    <property type="entry name" value="crotonase-like"/>
    <property type="match status" value="1"/>
</dbReference>
<keyword evidence="10" id="KW-0999">Mitochondrion inner membrane</keyword>
<evidence type="ECO:0000256" key="7">
    <source>
        <dbReference type="ARBA" id="ARBA00022481"/>
    </source>
</evidence>
<dbReference type="GO" id="GO:0006635">
    <property type="term" value="P:fatty acid beta-oxidation"/>
    <property type="evidence" value="ECO:0007669"/>
    <property type="project" value="UniProtKB-UniPathway"/>
</dbReference>
<dbReference type="PANTHER" id="PTHR43612:SF3">
    <property type="entry name" value="TRIFUNCTIONAL ENZYME SUBUNIT ALPHA, MITOCHONDRIAL"/>
    <property type="match status" value="1"/>
</dbReference>
<comment type="catalytic activity">
    <reaction evidence="28">
        <text>(3S)-hydroxyoctanoyl-CoA = (2E)-octenoyl-CoA + H2O</text>
        <dbReference type="Rhea" id="RHEA:31199"/>
        <dbReference type="ChEBI" id="CHEBI:15377"/>
        <dbReference type="ChEBI" id="CHEBI:62242"/>
        <dbReference type="ChEBI" id="CHEBI:62617"/>
    </reaction>
    <physiologicalReaction direction="right-to-left" evidence="28">
        <dbReference type="Rhea" id="RHEA:31201"/>
    </physiologicalReaction>
</comment>
<keyword evidence="44" id="KW-1185">Reference proteome</keyword>
<comment type="similarity">
    <text evidence="4">In the central section; belongs to the 3-hydroxyacyl-CoA dehydrogenase family.</text>
</comment>
<evidence type="ECO:0000256" key="1">
    <source>
        <dbReference type="ARBA" id="ARBA00000469"/>
    </source>
</evidence>
<evidence type="ECO:0000256" key="30">
    <source>
        <dbReference type="ARBA" id="ARBA00052711"/>
    </source>
</evidence>
<dbReference type="GO" id="GO:0016507">
    <property type="term" value="C:mitochondrial fatty acid beta-oxidation multienzyme complex"/>
    <property type="evidence" value="ECO:0007669"/>
    <property type="project" value="InterPro"/>
</dbReference>
<evidence type="ECO:0000256" key="29">
    <source>
        <dbReference type="ARBA" id="ARBA00052224"/>
    </source>
</evidence>
<evidence type="ECO:0000256" key="41">
    <source>
        <dbReference type="PIRSR" id="PIRSR612803-2"/>
    </source>
</evidence>
<evidence type="ECO:0000256" key="34">
    <source>
        <dbReference type="ARBA" id="ARBA00052989"/>
    </source>
</evidence>
<comment type="catalytic activity">
    <reaction evidence="24">
        <text>a (3S)-3-hydroxyacyl-CoA + NAD(+) = a 3-oxoacyl-CoA + NADH + H(+)</text>
        <dbReference type="Rhea" id="RHEA:22432"/>
        <dbReference type="ChEBI" id="CHEBI:15378"/>
        <dbReference type="ChEBI" id="CHEBI:57318"/>
        <dbReference type="ChEBI" id="CHEBI:57540"/>
        <dbReference type="ChEBI" id="CHEBI:57945"/>
        <dbReference type="ChEBI" id="CHEBI:90726"/>
        <dbReference type="EC" id="1.1.1.35"/>
    </reaction>
</comment>
<dbReference type="InterPro" id="IPR001753">
    <property type="entry name" value="Enoyl-CoA_hydra/iso"/>
</dbReference>
<protein>
    <recommendedName>
        <fullName evidence="37">Trifunctional enzyme subunit alpha, mitochondrial</fullName>
        <ecNumber evidence="36">1.1.1.211</ecNumber>
        <ecNumber evidence="6">4.2.1.17</ecNumber>
    </recommendedName>
    <alternativeName>
        <fullName evidence="38">Monolysocardiolipin acyltransferase</fullName>
    </alternativeName>
    <alternativeName>
        <fullName evidence="39">TP-alpha</fullName>
    </alternativeName>
</protein>
<evidence type="ECO:0000256" key="24">
    <source>
        <dbReference type="ARBA" id="ARBA00049556"/>
    </source>
</evidence>
<comment type="pathway">
    <text evidence="3">Lipid metabolism; fatty acid beta-oxidation.</text>
</comment>
<feature type="domain" description="3-hydroxyacyl-CoA dehydrogenase C-terminal" evidence="42">
    <location>
        <begin position="540"/>
        <end position="635"/>
    </location>
</feature>
<dbReference type="InterPro" id="IPR006176">
    <property type="entry name" value="3-OHacyl-CoA_DH_NAD-bd"/>
</dbReference>
<keyword evidence="17" id="KW-0496">Mitochondrion</keyword>
<keyword evidence="13" id="KW-0007">Acetylation</keyword>
<dbReference type="InterPro" id="IPR008927">
    <property type="entry name" value="6-PGluconate_DH-like_C_sf"/>
</dbReference>
<evidence type="ECO:0000256" key="40">
    <source>
        <dbReference type="PIRSR" id="PIRSR612803-1"/>
    </source>
</evidence>
<comment type="subunit">
    <text evidence="35">Heterotetramer of 2 alpha/HADHA and 2 beta/HADHB subunits; forms the mitochondrial trifunctional enzyme. Also purified as higher order heterooligomers including a 4 alpha/HADHA and 4 beta/HADHB heterooligomer which physiological significance remains unclear. The mitochondrial trifunctional enzyme interacts with MTLN.</text>
</comment>
<evidence type="ECO:0000256" key="4">
    <source>
        <dbReference type="ARBA" id="ARBA00007005"/>
    </source>
</evidence>
<reference evidence="44" key="1">
    <citation type="journal article" date="2013" name="Genetics">
        <title>The draft genome and transcriptome of Panagrellus redivivus are shaped by the harsh demands of a free-living lifestyle.</title>
        <authorList>
            <person name="Srinivasan J."/>
            <person name="Dillman A.R."/>
            <person name="Macchietto M.G."/>
            <person name="Heikkinen L."/>
            <person name="Lakso M."/>
            <person name="Fracchia K.M."/>
            <person name="Antoshechkin I."/>
            <person name="Mortazavi A."/>
            <person name="Wong G."/>
            <person name="Sternberg P.W."/>
        </authorList>
    </citation>
    <scope>NUCLEOTIDE SEQUENCE [LARGE SCALE GENOMIC DNA]</scope>
    <source>
        <strain evidence="44">MT8872</strain>
    </source>
</reference>
<evidence type="ECO:0000256" key="20">
    <source>
        <dbReference type="ARBA" id="ARBA00023268"/>
    </source>
</evidence>
<feature type="site" description="Important for long-chain enoyl-CoA hydratase activity" evidence="41">
    <location>
        <position position="147"/>
    </location>
</feature>
<evidence type="ECO:0000256" key="23">
    <source>
        <dbReference type="ARBA" id="ARBA00048361"/>
    </source>
</evidence>
<evidence type="ECO:0000256" key="25">
    <source>
        <dbReference type="ARBA" id="ARBA00050222"/>
    </source>
</evidence>
<dbReference type="NCBIfam" id="TIGR02441">
    <property type="entry name" value="fa_ox_alpha_mit"/>
    <property type="match status" value="1"/>
</dbReference>
<evidence type="ECO:0000256" key="13">
    <source>
        <dbReference type="ARBA" id="ARBA00022990"/>
    </source>
</evidence>
<comment type="catalytic activity">
    <reaction evidence="25">
        <text>1'-[1,2-di-(9Z,12Z-octadecadienoyl)-sn-glycero-3-phospho]-3'-[1-(9Z,12Z-octadecadienoyl)-sn-glycero-3-phospho]-glycerol + (9Z,12Z)-octadecadienoyl-CoA = 1',3'-bis-[1,2-di-(9Z,12Z-octadecadienoyl)-sn-glycero-3-phospho]-glycerol + CoA</text>
        <dbReference type="Rhea" id="RHEA:43672"/>
        <dbReference type="ChEBI" id="CHEBI:57287"/>
        <dbReference type="ChEBI" id="CHEBI:57383"/>
        <dbReference type="ChEBI" id="CHEBI:83580"/>
        <dbReference type="ChEBI" id="CHEBI:83581"/>
    </reaction>
    <physiologicalReaction direction="left-to-right" evidence="25">
        <dbReference type="Rhea" id="RHEA:43673"/>
    </physiologicalReaction>
</comment>
<keyword evidence="8" id="KW-0597">Phosphoprotein</keyword>
<dbReference type="WBParaSite" id="Pan_g24069.t1">
    <property type="protein sequence ID" value="Pan_g24069.t1"/>
    <property type="gene ID" value="Pan_g24069"/>
</dbReference>
<evidence type="ECO:0000256" key="5">
    <source>
        <dbReference type="ARBA" id="ARBA00008750"/>
    </source>
</evidence>
<dbReference type="Gene3D" id="3.40.50.720">
    <property type="entry name" value="NAD(P)-binding Rossmann-like Domain"/>
    <property type="match status" value="1"/>
</dbReference>
<evidence type="ECO:0000256" key="3">
    <source>
        <dbReference type="ARBA" id="ARBA00005005"/>
    </source>
</evidence>
<dbReference type="UniPathway" id="UPA00659"/>
<dbReference type="GO" id="GO:0004300">
    <property type="term" value="F:enoyl-CoA hydratase activity"/>
    <property type="evidence" value="ECO:0007669"/>
    <property type="project" value="UniProtKB-EC"/>
</dbReference>
<feature type="active site" description="For hydroxyacyl-coenzyme A dehydrogenase activity" evidence="40">
    <location>
        <position position="506"/>
    </location>
</feature>
<evidence type="ECO:0000256" key="37">
    <source>
        <dbReference type="ARBA" id="ARBA00068347"/>
    </source>
</evidence>
<evidence type="ECO:0000313" key="44">
    <source>
        <dbReference type="Proteomes" id="UP000492821"/>
    </source>
</evidence>
<dbReference type="GO" id="GO:0070403">
    <property type="term" value="F:NAD+ binding"/>
    <property type="evidence" value="ECO:0007669"/>
    <property type="project" value="InterPro"/>
</dbReference>
<name>A0A7E4ZXR9_PANRE</name>
<accession>A0A7E4ZXR9</accession>
<evidence type="ECO:0000256" key="39">
    <source>
        <dbReference type="ARBA" id="ARBA00083277"/>
    </source>
</evidence>
<dbReference type="FunFam" id="1.10.1040.50:FF:000002">
    <property type="entry name" value="Trifunctional enzyme subunit alpha, mitochondrial"/>
    <property type="match status" value="1"/>
</dbReference>
<dbReference type="GO" id="GO:0016740">
    <property type="term" value="F:transferase activity"/>
    <property type="evidence" value="ECO:0007669"/>
    <property type="project" value="UniProtKB-KW"/>
</dbReference>
<dbReference type="Pfam" id="PF00725">
    <property type="entry name" value="3HCDH"/>
    <property type="match status" value="2"/>
</dbReference>
<evidence type="ECO:0000256" key="6">
    <source>
        <dbReference type="ARBA" id="ARBA00012076"/>
    </source>
</evidence>
<keyword evidence="20" id="KW-0511">Multifunctional enzyme</keyword>
<dbReference type="InterPro" id="IPR036291">
    <property type="entry name" value="NAD(P)-bd_dom_sf"/>
</dbReference>
<evidence type="ECO:0000256" key="10">
    <source>
        <dbReference type="ARBA" id="ARBA00022792"/>
    </source>
</evidence>
<comment type="catalytic activity">
    <reaction evidence="33">
        <text>(3S)-3-hydroxydodecanoyl-CoA + NAD(+) = 3-oxododecanoyl-CoA + NADH + H(+)</text>
        <dbReference type="Rhea" id="RHEA:31179"/>
        <dbReference type="ChEBI" id="CHEBI:15378"/>
        <dbReference type="ChEBI" id="CHEBI:57540"/>
        <dbReference type="ChEBI" id="CHEBI:57945"/>
        <dbReference type="ChEBI" id="CHEBI:62558"/>
        <dbReference type="ChEBI" id="CHEBI:62615"/>
    </reaction>
    <physiologicalReaction direction="left-to-right" evidence="33">
        <dbReference type="Rhea" id="RHEA:31180"/>
    </physiologicalReaction>
</comment>
<evidence type="ECO:0000256" key="18">
    <source>
        <dbReference type="ARBA" id="ARBA00023136"/>
    </source>
</evidence>
<evidence type="ECO:0000256" key="33">
    <source>
        <dbReference type="ARBA" id="ARBA00052945"/>
    </source>
</evidence>
<dbReference type="SUPFAM" id="SSF51735">
    <property type="entry name" value="NAD(P)-binding Rossmann-fold domains"/>
    <property type="match status" value="1"/>
</dbReference>
<evidence type="ECO:0000256" key="16">
    <source>
        <dbReference type="ARBA" id="ARBA00023098"/>
    </source>
</evidence>
<dbReference type="InterPro" id="IPR029045">
    <property type="entry name" value="ClpP/crotonase-like_dom_sf"/>
</dbReference>
<dbReference type="SUPFAM" id="SSF52096">
    <property type="entry name" value="ClpP/crotonase"/>
    <property type="match status" value="1"/>
</dbReference>
<keyword evidence="19" id="KW-0456">Lyase</keyword>
<evidence type="ECO:0000256" key="35">
    <source>
        <dbReference type="ARBA" id="ARBA00062153"/>
    </source>
</evidence>
<dbReference type="SUPFAM" id="SSF48179">
    <property type="entry name" value="6-phosphogluconate dehydrogenase C-terminal domain-like"/>
    <property type="match status" value="2"/>
</dbReference>
<dbReference type="Proteomes" id="UP000492821">
    <property type="component" value="Unassembled WGS sequence"/>
</dbReference>
<comment type="subcellular location">
    <subcellularLocation>
        <location evidence="2">Mitochondrion inner membrane</location>
    </subcellularLocation>
</comment>
<evidence type="ECO:0000256" key="8">
    <source>
        <dbReference type="ARBA" id="ARBA00022553"/>
    </source>
</evidence>
<comment type="catalytic activity">
    <reaction evidence="23">
        <text>(3S)-hydroxydecanoyl-CoA + NAD(+) = 3-oxodecanoyl-CoA + NADH + H(+)</text>
        <dbReference type="Rhea" id="RHEA:31187"/>
        <dbReference type="ChEBI" id="CHEBI:15378"/>
        <dbReference type="ChEBI" id="CHEBI:57540"/>
        <dbReference type="ChEBI" id="CHEBI:57945"/>
        <dbReference type="ChEBI" id="CHEBI:62548"/>
        <dbReference type="ChEBI" id="CHEBI:62616"/>
    </reaction>
    <physiologicalReaction direction="left-to-right" evidence="23">
        <dbReference type="Rhea" id="RHEA:31188"/>
    </physiologicalReaction>
</comment>
<evidence type="ECO:0000256" key="12">
    <source>
        <dbReference type="ARBA" id="ARBA00022946"/>
    </source>
</evidence>
<proteinExistence type="inferred from homology"/>
<dbReference type="GO" id="GO:0016509">
    <property type="term" value="F:long-chain (3S)-3-hydroxyacyl-CoA dehydrogenase (NAD+) activity"/>
    <property type="evidence" value="ECO:0007669"/>
    <property type="project" value="UniProtKB-EC"/>
</dbReference>
<dbReference type="AlphaFoldDB" id="A0A7E4ZXR9"/>
<keyword evidence="7" id="KW-0488">Methylation</keyword>
<keyword evidence="9" id="KW-0808">Transferase</keyword>
<evidence type="ECO:0000256" key="36">
    <source>
        <dbReference type="ARBA" id="ARBA00066806"/>
    </source>
</evidence>
<evidence type="ECO:0000256" key="9">
    <source>
        <dbReference type="ARBA" id="ARBA00022679"/>
    </source>
</evidence>
<keyword evidence="18" id="KW-0472">Membrane</keyword>
<evidence type="ECO:0000313" key="45">
    <source>
        <dbReference type="WBParaSite" id="Pan_g24069.t1"/>
    </source>
</evidence>
<dbReference type="FunFam" id="3.90.226.10:FF:000011">
    <property type="entry name" value="Fatty acid oxidation complex subunit alpha"/>
    <property type="match status" value="1"/>
</dbReference>
<dbReference type="GO" id="GO:0005743">
    <property type="term" value="C:mitochondrial inner membrane"/>
    <property type="evidence" value="ECO:0007669"/>
    <property type="project" value="UniProtKB-SubCell"/>
</dbReference>
<dbReference type="PANTHER" id="PTHR43612">
    <property type="entry name" value="TRIFUNCTIONAL ENZYME SUBUNIT ALPHA"/>
    <property type="match status" value="1"/>
</dbReference>
<evidence type="ECO:0000256" key="22">
    <source>
        <dbReference type="ARBA" id="ARBA00047613"/>
    </source>
</evidence>
<comment type="catalytic activity">
    <reaction evidence="31">
        <text>(3S)-hydroxytetradecanoyl-CoA + NAD(+) = 3-oxotetradecanoyl-CoA + NADH + H(+)</text>
        <dbReference type="Rhea" id="RHEA:31167"/>
        <dbReference type="ChEBI" id="CHEBI:15378"/>
        <dbReference type="ChEBI" id="CHEBI:57540"/>
        <dbReference type="ChEBI" id="CHEBI:57945"/>
        <dbReference type="ChEBI" id="CHEBI:62543"/>
        <dbReference type="ChEBI" id="CHEBI:62614"/>
    </reaction>
    <physiologicalReaction direction="left-to-right" evidence="31">
        <dbReference type="Rhea" id="RHEA:31168"/>
    </physiologicalReaction>
</comment>
<feature type="site" description="Important for long-chain enoyl-CoA hydratase activity" evidence="41">
    <location>
        <position position="169"/>
    </location>
</feature>
<dbReference type="Pfam" id="PF00378">
    <property type="entry name" value="ECH_1"/>
    <property type="match status" value="1"/>
</dbReference>
<keyword evidence="12" id="KW-0809">Transit peptide</keyword>
<evidence type="ECO:0000259" key="43">
    <source>
        <dbReference type="Pfam" id="PF02737"/>
    </source>
</evidence>
<evidence type="ECO:0000256" key="19">
    <source>
        <dbReference type="ARBA" id="ARBA00023239"/>
    </source>
</evidence>
<evidence type="ECO:0000256" key="27">
    <source>
        <dbReference type="ARBA" id="ARBA00051215"/>
    </source>
</evidence>
<reference evidence="45" key="2">
    <citation type="submission" date="2020-10" db="UniProtKB">
        <authorList>
            <consortium name="WormBaseParasite"/>
        </authorList>
    </citation>
    <scope>IDENTIFICATION</scope>
</reference>
<feature type="site" description="Important for hydroxyacyl-coenzyme A dehydrogenase activity" evidence="41">
    <location>
        <position position="494"/>
    </location>
</feature>
<evidence type="ECO:0000256" key="31">
    <source>
        <dbReference type="ARBA" id="ARBA00052834"/>
    </source>
</evidence>
<dbReference type="InterPro" id="IPR050136">
    <property type="entry name" value="FA_oxidation_alpha_subunit"/>
</dbReference>
<evidence type="ECO:0000256" key="28">
    <source>
        <dbReference type="ARBA" id="ARBA00051877"/>
    </source>
</evidence>
<dbReference type="InterPro" id="IPR006108">
    <property type="entry name" value="3HC_DH_C"/>
</dbReference>
<keyword evidence="15" id="KW-0520">NAD</keyword>
<keyword evidence="11" id="KW-0276">Fatty acid metabolism</keyword>